<name>A0A0C3HSW9_OIDMZ</name>
<dbReference type="GO" id="GO:0016787">
    <property type="term" value="F:hydrolase activity"/>
    <property type="evidence" value="ECO:0007669"/>
    <property type="project" value="UniProtKB-KW"/>
</dbReference>
<comment type="similarity">
    <text evidence="1">Belongs to the isochorismatase family.</text>
</comment>
<organism evidence="4 5">
    <name type="scientific">Oidiodendron maius (strain Zn)</name>
    <dbReference type="NCBI Taxonomy" id="913774"/>
    <lineage>
        <taxon>Eukaryota</taxon>
        <taxon>Fungi</taxon>
        <taxon>Dikarya</taxon>
        <taxon>Ascomycota</taxon>
        <taxon>Pezizomycotina</taxon>
        <taxon>Leotiomycetes</taxon>
        <taxon>Leotiomycetes incertae sedis</taxon>
        <taxon>Myxotrichaceae</taxon>
        <taxon>Oidiodendron</taxon>
    </lineage>
</organism>
<feature type="domain" description="Isochorismatase-like" evidence="3">
    <location>
        <begin position="24"/>
        <end position="202"/>
    </location>
</feature>
<dbReference type="InterPro" id="IPR036380">
    <property type="entry name" value="Isochorismatase-like_sf"/>
</dbReference>
<dbReference type="OrthoDB" id="1739143at2759"/>
<accession>A0A0C3HSW9</accession>
<reference evidence="5" key="2">
    <citation type="submission" date="2015-01" db="EMBL/GenBank/DDBJ databases">
        <title>Evolutionary Origins and Diversification of the Mycorrhizal Mutualists.</title>
        <authorList>
            <consortium name="DOE Joint Genome Institute"/>
            <consortium name="Mycorrhizal Genomics Consortium"/>
            <person name="Kohler A."/>
            <person name="Kuo A."/>
            <person name="Nagy L.G."/>
            <person name="Floudas D."/>
            <person name="Copeland A."/>
            <person name="Barry K.W."/>
            <person name="Cichocki N."/>
            <person name="Veneault-Fourrey C."/>
            <person name="LaButti K."/>
            <person name="Lindquist E.A."/>
            <person name="Lipzen A."/>
            <person name="Lundell T."/>
            <person name="Morin E."/>
            <person name="Murat C."/>
            <person name="Riley R."/>
            <person name="Ohm R."/>
            <person name="Sun H."/>
            <person name="Tunlid A."/>
            <person name="Henrissat B."/>
            <person name="Grigoriev I.V."/>
            <person name="Hibbett D.S."/>
            <person name="Martin F."/>
        </authorList>
    </citation>
    <scope>NUCLEOTIDE SEQUENCE [LARGE SCALE GENOMIC DNA]</scope>
    <source>
        <strain evidence="5">Zn</strain>
    </source>
</reference>
<evidence type="ECO:0000313" key="4">
    <source>
        <dbReference type="EMBL" id="KIN05357.1"/>
    </source>
</evidence>
<dbReference type="InterPro" id="IPR050272">
    <property type="entry name" value="Isochorismatase-like_hydrls"/>
</dbReference>
<evidence type="ECO:0000256" key="1">
    <source>
        <dbReference type="ARBA" id="ARBA00006336"/>
    </source>
</evidence>
<dbReference type="SUPFAM" id="SSF52499">
    <property type="entry name" value="Isochorismatase-like hydrolases"/>
    <property type="match status" value="1"/>
</dbReference>
<gene>
    <name evidence="4" type="ORF">OIDMADRAFT_115476</name>
</gene>
<dbReference type="Pfam" id="PF00857">
    <property type="entry name" value="Isochorismatase"/>
    <property type="match status" value="1"/>
</dbReference>
<dbReference type="PANTHER" id="PTHR43540">
    <property type="entry name" value="PEROXYUREIDOACRYLATE/UREIDOACRYLATE AMIDOHYDROLASE-RELATED"/>
    <property type="match status" value="1"/>
</dbReference>
<proteinExistence type="inferred from homology"/>
<dbReference type="HOGENOM" id="CLU_068979_4_0_1"/>
<sequence>MATLAATFNAADKSAPGHYGPSQTALILLDFHSLVVYKAAGPKGPEALEVVAKMRTWAKSQGIQVIHGLVNINLTPFETCKDAERFTGQIIAALQSSSNAEEPAVLFEGGAGDDVTFMRRPGYISALKSPGLGEFLQKKGIKSLILTGLSTSGVVLRTALAATDEEYVVTVLSDGCADPVQDVHDFLVASIFPQRGYVTTATEFQEGFSKRSGGN</sequence>
<dbReference type="PANTHER" id="PTHR43540:SF6">
    <property type="entry name" value="ISOCHORISMATASE-LIKE DOMAIN-CONTAINING PROTEIN"/>
    <property type="match status" value="1"/>
</dbReference>
<dbReference type="EMBL" id="KN832872">
    <property type="protein sequence ID" value="KIN05357.1"/>
    <property type="molecule type" value="Genomic_DNA"/>
</dbReference>
<reference evidence="4 5" key="1">
    <citation type="submission" date="2014-04" db="EMBL/GenBank/DDBJ databases">
        <authorList>
            <consortium name="DOE Joint Genome Institute"/>
            <person name="Kuo A."/>
            <person name="Martino E."/>
            <person name="Perotto S."/>
            <person name="Kohler A."/>
            <person name="Nagy L.G."/>
            <person name="Floudas D."/>
            <person name="Copeland A."/>
            <person name="Barry K.W."/>
            <person name="Cichocki N."/>
            <person name="Veneault-Fourrey C."/>
            <person name="LaButti K."/>
            <person name="Lindquist E.A."/>
            <person name="Lipzen A."/>
            <person name="Lundell T."/>
            <person name="Morin E."/>
            <person name="Murat C."/>
            <person name="Sun H."/>
            <person name="Tunlid A."/>
            <person name="Henrissat B."/>
            <person name="Grigoriev I.V."/>
            <person name="Hibbett D.S."/>
            <person name="Martin F."/>
            <person name="Nordberg H.P."/>
            <person name="Cantor M.N."/>
            <person name="Hua S.X."/>
        </authorList>
    </citation>
    <scope>NUCLEOTIDE SEQUENCE [LARGE SCALE GENOMIC DNA]</scope>
    <source>
        <strain evidence="4 5">Zn</strain>
    </source>
</reference>
<dbReference type="InterPro" id="IPR000868">
    <property type="entry name" value="Isochorismatase-like_dom"/>
</dbReference>
<dbReference type="AlphaFoldDB" id="A0A0C3HSW9"/>
<dbReference type="Proteomes" id="UP000054321">
    <property type="component" value="Unassembled WGS sequence"/>
</dbReference>
<dbReference type="InParanoid" id="A0A0C3HSW9"/>
<evidence type="ECO:0000259" key="3">
    <source>
        <dbReference type="Pfam" id="PF00857"/>
    </source>
</evidence>
<dbReference type="Gene3D" id="3.40.50.850">
    <property type="entry name" value="Isochorismatase-like"/>
    <property type="match status" value="1"/>
</dbReference>
<evidence type="ECO:0000256" key="2">
    <source>
        <dbReference type="ARBA" id="ARBA00022801"/>
    </source>
</evidence>
<evidence type="ECO:0000313" key="5">
    <source>
        <dbReference type="Proteomes" id="UP000054321"/>
    </source>
</evidence>
<keyword evidence="2" id="KW-0378">Hydrolase</keyword>
<protein>
    <recommendedName>
        <fullName evidence="3">Isochorismatase-like domain-containing protein</fullName>
    </recommendedName>
</protein>
<keyword evidence="5" id="KW-1185">Reference proteome</keyword>